<evidence type="ECO:0000313" key="2">
    <source>
        <dbReference type="WBParaSite" id="PS1159_v2.g21428.t1"/>
    </source>
</evidence>
<reference evidence="2" key="1">
    <citation type="submission" date="2022-11" db="UniProtKB">
        <authorList>
            <consortium name="WormBaseParasite"/>
        </authorList>
    </citation>
    <scope>IDENTIFICATION</scope>
</reference>
<protein>
    <submittedName>
        <fullName evidence="2">Glycoside hydrolase family 38 N-terminal domain-containing protein</fullName>
    </submittedName>
</protein>
<dbReference type="WBParaSite" id="PS1159_v2.g21428.t1">
    <property type="protein sequence ID" value="PS1159_v2.g21428.t1"/>
    <property type="gene ID" value="PS1159_v2.g21428"/>
</dbReference>
<evidence type="ECO:0000313" key="1">
    <source>
        <dbReference type="Proteomes" id="UP000887580"/>
    </source>
</evidence>
<accession>A0AC35FW38</accession>
<proteinExistence type="predicted"/>
<dbReference type="Proteomes" id="UP000887580">
    <property type="component" value="Unplaced"/>
</dbReference>
<organism evidence="1 2">
    <name type="scientific">Panagrolaimus sp. PS1159</name>
    <dbReference type="NCBI Taxonomy" id="55785"/>
    <lineage>
        <taxon>Eukaryota</taxon>
        <taxon>Metazoa</taxon>
        <taxon>Ecdysozoa</taxon>
        <taxon>Nematoda</taxon>
        <taxon>Chromadorea</taxon>
        <taxon>Rhabditida</taxon>
        <taxon>Tylenchina</taxon>
        <taxon>Panagrolaimomorpha</taxon>
        <taxon>Panagrolaimoidea</taxon>
        <taxon>Panagrolaimidae</taxon>
        <taxon>Panagrolaimus</taxon>
    </lineage>
</organism>
<sequence length="74" mass="8675">MSYLLRQANITNLAINRVHYAVKKFLAETKDLEFHWRQLWAGKSDKTDVFTHMFPFGGYDIPSTCGPDRRKTLK</sequence>
<name>A0AC35FW38_9BILA</name>